<dbReference type="InterPro" id="IPR011009">
    <property type="entry name" value="Kinase-like_dom_sf"/>
</dbReference>
<dbReference type="PANTHER" id="PTHR21064">
    <property type="entry name" value="AMINOGLYCOSIDE PHOSPHOTRANSFERASE DOMAIN-CONTAINING PROTEIN-RELATED"/>
    <property type="match status" value="1"/>
</dbReference>
<dbReference type="Gene3D" id="3.90.1200.10">
    <property type="match status" value="1"/>
</dbReference>
<proteinExistence type="inferred from homology"/>
<comment type="caution">
    <text evidence="3">The sequence shown here is derived from an EMBL/GenBank/DDBJ whole genome shotgun (WGS) entry which is preliminary data.</text>
</comment>
<organism evidence="3 4">
    <name type="scientific">Cohnella soli</name>
    <dbReference type="NCBI Taxonomy" id="425005"/>
    <lineage>
        <taxon>Bacteria</taxon>
        <taxon>Bacillati</taxon>
        <taxon>Bacillota</taxon>
        <taxon>Bacilli</taxon>
        <taxon>Bacillales</taxon>
        <taxon>Paenibacillaceae</taxon>
        <taxon>Cohnella</taxon>
    </lineage>
</organism>
<feature type="domain" description="Aminoglycoside phosphotransferase" evidence="2">
    <location>
        <begin position="17"/>
        <end position="252"/>
    </location>
</feature>
<keyword evidence="4" id="KW-1185">Reference proteome</keyword>
<dbReference type="Pfam" id="PF01636">
    <property type="entry name" value="APH"/>
    <property type="match status" value="1"/>
</dbReference>
<dbReference type="Gene3D" id="3.30.200.20">
    <property type="entry name" value="Phosphorylase Kinase, domain 1"/>
    <property type="match status" value="1"/>
</dbReference>
<evidence type="ECO:0000259" key="2">
    <source>
        <dbReference type="Pfam" id="PF01636"/>
    </source>
</evidence>
<dbReference type="PANTHER" id="PTHR21064:SF6">
    <property type="entry name" value="AMINOGLYCOSIDE PHOSPHOTRANSFERASE DOMAIN-CONTAINING PROTEIN"/>
    <property type="match status" value="1"/>
</dbReference>
<reference evidence="4" key="1">
    <citation type="journal article" date="2019" name="Int. J. Syst. Evol. Microbiol.">
        <title>The Global Catalogue of Microorganisms (GCM) 10K type strain sequencing project: providing services to taxonomists for standard genome sequencing and annotation.</title>
        <authorList>
            <consortium name="The Broad Institute Genomics Platform"/>
            <consortium name="The Broad Institute Genome Sequencing Center for Infectious Disease"/>
            <person name="Wu L."/>
            <person name="Ma J."/>
        </authorList>
    </citation>
    <scope>NUCLEOTIDE SEQUENCE [LARGE SCALE GENOMIC DNA]</scope>
    <source>
        <strain evidence="4">CGMCC 1.18575</strain>
    </source>
</reference>
<evidence type="ECO:0000313" key="3">
    <source>
        <dbReference type="EMBL" id="MFC5406394.1"/>
    </source>
</evidence>
<dbReference type="EMBL" id="JBHSMI010000052">
    <property type="protein sequence ID" value="MFC5406394.1"/>
    <property type="molecule type" value="Genomic_DNA"/>
</dbReference>
<dbReference type="SUPFAM" id="SSF56112">
    <property type="entry name" value="Protein kinase-like (PK-like)"/>
    <property type="match status" value="1"/>
</dbReference>
<sequence length="342" mass="37736">MFETILLNYFPDGHWTIEEGDSGWNNTTRYVEAGGQRWVLRVYDTHKEIEKVRFEHKVLLALSELELPYRVPKPVLAANGETMIRLTDGSGKLACLFAFVEGERPEEGDPEAAFQLGRASGQLSRALCGLDVGLQPSYPPYYEMDAAHPSSASNAVQDFCLQPPELFSHLAGPLARISEQLVQFRSLLSELRGLPHQLIHGDINCSNALAGRNGSGRLAAILDFEFATWDVRAMEFAVLVAGYLNDKEGDAAELGPCVEPFLHGAGSAIQLERREAAAIPLLVKLRMLDVFLHFFGRYRDGVDAAITLAEQIESVDSGLLALARTEADLSRLCLQYLCEKSV</sequence>
<evidence type="ECO:0000313" key="4">
    <source>
        <dbReference type="Proteomes" id="UP001596113"/>
    </source>
</evidence>
<dbReference type="InterPro" id="IPR002575">
    <property type="entry name" value="Aminoglycoside_PTrfase"/>
</dbReference>
<evidence type="ECO:0000256" key="1">
    <source>
        <dbReference type="ARBA" id="ARBA00038240"/>
    </source>
</evidence>
<accession>A0ABW0HZ54</accession>
<dbReference type="Proteomes" id="UP001596113">
    <property type="component" value="Unassembled WGS sequence"/>
</dbReference>
<protein>
    <submittedName>
        <fullName evidence="3">Phosphotransferase</fullName>
    </submittedName>
</protein>
<name>A0ABW0HZ54_9BACL</name>
<comment type="similarity">
    <text evidence="1">Belongs to the pseudomonas-type ThrB family.</text>
</comment>
<dbReference type="InterPro" id="IPR050249">
    <property type="entry name" value="Pseudomonas-type_ThrB"/>
</dbReference>
<gene>
    <name evidence="3" type="ORF">ACFPOF_26990</name>
</gene>
<dbReference type="RefSeq" id="WP_378138471.1">
    <property type="nucleotide sequence ID" value="NZ_JBHSMI010000052.1"/>
</dbReference>